<evidence type="ECO:0000259" key="1">
    <source>
        <dbReference type="Pfam" id="PF26449"/>
    </source>
</evidence>
<evidence type="ECO:0000313" key="2">
    <source>
        <dbReference type="EMBL" id="MFD1562257.1"/>
    </source>
</evidence>
<accession>A0ABD6BBG6</accession>
<comment type="caution">
    <text evidence="2">The sequence shown here is derived from an EMBL/GenBank/DDBJ whole genome shotgun (WGS) entry which is preliminary data.</text>
</comment>
<dbReference type="InterPro" id="IPR058441">
    <property type="entry name" value="DUF8128"/>
</dbReference>
<proteinExistence type="predicted"/>
<dbReference type="RefSeq" id="WP_390283699.1">
    <property type="nucleotide sequence ID" value="NZ_JBHUDI010000001.1"/>
</dbReference>
<dbReference type="Proteomes" id="UP001597076">
    <property type="component" value="Unassembled WGS sequence"/>
</dbReference>
<protein>
    <recommendedName>
        <fullName evidence="1">DUF8128 domain-containing protein</fullName>
    </recommendedName>
</protein>
<organism evidence="2 3">
    <name type="scientific">Haloarchaeobius amylolyticus</name>
    <dbReference type="NCBI Taxonomy" id="1198296"/>
    <lineage>
        <taxon>Archaea</taxon>
        <taxon>Methanobacteriati</taxon>
        <taxon>Methanobacteriota</taxon>
        <taxon>Stenosarchaea group</taxon>
        <taxon>Halobacteria</taxon>
        <taxon>Halobacteriales</taxon>
        <taxon>Halorubellaceae</taxon>
        <taxon>Haloarchaeobius</taxon>
    </lineage>
</organism>
<name>A0ABD6BBG6_9EURY</name>
<sequence length="335" mass="38036">MDDTAIDGDSQMGFLSRFGSSYVTLDERTAERLSRPSKRFRTVEIHPPFDAELPSTLDRFVRAITEYQTQLLGVQNTSPTIAYEIWRYKPSRVRFQFAVPTARMERKIRTHLDEELPEVGFSEGVNGLPVTASDTVGVGILTPRRDDVYPLRTEFEKPPMNSVATSLHRDAMRDSRIIIQLLFKPTTGGPVRKRLWHHQASRESQGLRSEKVGVVPWHDRDATPREKQQARRIDEKAGTSRFQVTVRILVISAGKYTASRVKEVSGGFNLYAEPETGQSFTTTTVRGIRNSSILKHVKNIRDRRLSHTFQASTDELAALVSVPDRLQENIQYAQP</sequence>
<gene>
    <name evidence="2" type="ORF">ACFR99_01560</name>
</gene>
<keyword evidence="3" id="KW-1185">Reference proteome</keyword>
<dbReference type="AlphaFoldDB" id="A0ABD6BBG6"/>
<reference evidence="2 3" key="1">
    <citation type="journal article" date="2019" name="Int. J. Syst. Evol. Microbiol.">
        <title>The Global Catalogue of Microorganisms (GCM) 10K type strain sequencing project: providing services to taxonomists for standard genome sequencing and annotation.</title>
        <authorList>
            <consortium name="The Broad Institute Genomics Platform"/>
            <consortium name="The Broad Institute Genome Sequencing Center for Infectious Disease"/>
            <person name="Wu L."/>
            <person name="Ma J."/>
        </authorList>
    </citation>
    <scope>NUCLEOTIDE SEQUENCE [LARGE SCALE GENOMIC DNA]</scope>
    <source>
        <strain evidence="2 3">CGMCC 1.12230</strain>
    </source>
</reference>
<dbReference type="EMBL" id="JBHUDI010000001">
    <property type="protein sequence ID" value="MFD1562257.1"/>
    <property type="molecule type" value="Genomic_DNA"/>
</dbReference>
<feature type="domain" description="DUF8128" evidence="1">
    <location>
        <begin position="18"/>
        <end position="334"/>
    </location>
</feature>
<evidence type="ECO:0000313" key="3">
    <source>
        <dbReference type="Proteomes" id="UP001597076"/>
    </source>
</evidence>
<dbReference type="Pfam" id="PF26449">
    <property type="entry name" value="DUF8128"/>
    <property type="match status" value="1"/>
</dbReference>